<dbReference type="RefSeq" id="WP_241445579.1">
    <property type="nucleotide sequence ID" value="NZ_JAKZHW010000001.1"/>
</dbReference>
<evidence type="ECO:0000256" key="1">
    <source>
        <dbReference type="ARBA" id="ARBA00004141"/>
    </source>
</evidence>
<evidence type="ECO:0000256" key="5">
    <source>
        <dbReference type="ARBA" id="ARBA00023136"/>
    </source>
</evidence>
<dbReference type="Pfam" id="PF03073">
    <property type="entry name" value="TspO_MBR"/>
    <property type="match status" value="1"/>
</dbReference>
<dbReference type="InterPro" id="IPR004307">
    <property type="entry name" value="TspO_MBR"/>
</dbReference>
<evidence type="ECO:0000256" key="3">
    <source>
        <dbReference type="ARBA" id="ARBA00022692"/>
    </source>
</evidence>
<dbReference type="PANTHER" id="PTHR10057:SF0">
    <property type="entry name" value="TRANSLOCATOR PROTEIN"/>
    <property type="match status" value="1"/>
</dbReference>
<dbReference type="CDD" id="cd15904">
    <property type="entry name" value="TSPO_MBR"/>
    <property type="match status" value="1"/>
</dbReference>
<feature type="transmembrane region" description="Helical" evidence="6">
    <location>
        <begin position="12"/>
        <end position="31"/>
    </location>
</feature>
<gene>
    <name evidence="7" type="ORF">LZ016_02295</name>
</gene>
<dbReference type="InterPro" id="IPR038330">
    <property type="entry name" value="TspO/MBR-related_sf"/>
</dbReference>
<keyword evidence="4 6" id="KW-1133">Transmembrane helix</keyword>
<feature type="transmembrane region" description="Helical" evidence="6">
    <location>
        <begin position="54"/>
        <end position="75"/>
    </location>
</feature>
<feature type="transmembrane region" description="Helical" evidence="6">
    <location>
        <begin position="87"/>
        <end position="106"/>
    </location>
</feature>
<comment type="caution">
    <text evidence="7">The sequence shown here is derived from an EMBL/GenBank/DDBJ whole genome shotgun (WGS) entry which is preliminary data.</text>
</comment>
<sequence>MADPVARRDWWKIAFITVPAIVLAGSLSGWLSNSGYGNHWFAALLKPPFMPPGWAFPVAWTTLYVLMGVSVAMILAEAQGTLRKWGLTLFFVQLAFNFAWSPVFFGARDIKLGAAVIMVMLVLAVGAAAVFRRIRPVAGWLLVPYLLWLCFAWALNTSIDRLNPGAGTSLLG</sequence>
<evidence type="ECO:0000313" key="8">
    <source>
        <dbReference type="Proteomes" id="UP001203058"/>
    </source>
</evidence>
<feature type="transmembrane region" description="Helical" evidence="6">
    <location>
        <begin position="112"/>
        <end position="131"/>
    </location>
</feature>
<keyword evidence="5 6" id="KW-0472">Membrane</keyword>
<evidence type="ECO:0000256" key="4">
    <source>
        <dbReference type="ARBA" id="ARBA00022989"/>
    </source>
</evidence>
<dbReference type="EMBL" id="JAKZHW010000001">
    <property type="protein sequence ID" value="MCH8614937.1"/>
    <property type="molecule type" value="Genomic_DNA"/>
</dbReference>
<evidence type="ECO:0000313" key="7">
    <source>
        <dbReference type="EMBL" id="MCH8614937.1"/>
    </source>
</evidence>
<keyword evidence="8" id="KW-1185">Reference proteome</keyword>
<accession>A0ABS9VIY7</accession>
<organism evidence="7 8">
    <name type="scientific">Sphingomonas telluris</name>
    <dbReference type="NCBI Taxonomy" id="2907998"/>
    <lineage>
        <taxon>Bacteria</taxon>
        <taxon>Pseudomonadati</taxon>
        <taxon>Pseudomonadota</taxon>
        <taxon>Alphaproteobacteria</taxon>
        <taxon>Sphingomonadales</taxon>
        <taxon>Sphingomonadaceae</taxon>
        <taxon>Sphingomonas</taxon>
    </lineage>
</organism>
<name>A0ABS9VIY7_9SPHN</name>
<reference evidence="7 8" key="1">
    <citation type="submission" date="2022-03" db="EMBL/GenBank/DDBJ databases">
        <authorList>
            <person name="Jo J.-H."/>
            <person name="Im W.-T."/>
        </authorList>
    </citation>
    <scope>NUCLEOTIDE SEQUENCE [LARGE SCALE GENOMIC DNA]</scope>
    <source>
        <strain evidence="7 8">SM33</strain>
    </source>
</reference>
<protein>
    <submittedName>
        <fullName evidence="7">Tryptophan-rich sensory protein</fullName>
    </submittedName>
</protein>
<feature type="transmembrane region" description="Helical" evidence="6">
    <location>
        <begin position="138"/>
        <end position="155"/>
    </location>
</feature>
<comment type="subcellular location">
    <subcellularLocation>
        <location evidence="1">Membrane</location>
        <topology evidence="1">Multi-pass membrane protein</topology>
    </subcellularLocation>
</comment>
<proteinExistence type="inferred from homology"/>
<evidence type="ECO:0000256" key="2">
    <source>
        <dbReference type="ARBA" id="ARBA00007524"/>
    </source>
</evidence>
<evidence type="ECO:0000256" key="6">
    <source>
        <dbReference type="SAM" id="Phobius"/>
    </source>
</evidence>
<dbReference type="Proteomes" id="UP001203058">
    <property type="component" value="Unassembled WGS sequence"/>
</dbReference>
<dbReference type="PIRSF" id="PIRSF005859">
    <property type="entry name" value="PBR"/>
    <property type="match status" value="1"/>
</dbReference>
<keyword evidence="3 6" id="KW-0812">Transmembrane</keyword>
<dbReference type="Gene3D" id="1.20.1260.100">
    <property type="entry name" value="TspO/MBR protein"/>
    <property type="match status" value="1"/>
</dbReference>
<comment type="similarity">
    <text evidence="2">Belongs to the TspO/BZRP family.</text>
</comment>
<dbReference type="PANTHER" id="PTHR10057">
    <property type="entry name" value="PERIPHERAL-TYPE BENZODIAZEPINE RECEPTOR"/>
    <property type="match status" value="1"/>
</dbReference>